<evidence type="ECO:0000313" key="1">
    <source>
        <dbReference type="EMBL" id="OGI95026.1"/>
    </source>
</evidence>
<organism evidence="1 2">
    <name type="scientific">Candidatus Nomurabacteria bacterium RIFCSPLOWO2_01_FULL_42_17</name>
    <dbReference type="NCBI Taxonomy" id="1801780"/>
    <lineage>
        <taxon>Bacteria</taxon>
        <taxon>Candidatus Nomuraibacteriota</taxon>
    </lineage>
</organism>
<dbReference type="EMBL" id="MFVE01000008">
    <property type="protein sequence ID" value="OGI95026.1"/>
    <property type="molecule type" value="Genomic_DNA"/>
</dbReference>
<gene>
    <name evidence="1" type="ORF">A2917_01435</name>
</gene>
<reference evidence="1 2" key="1">
    <citation type="journal article" date="2016" name="Nat. Commun.">
        <title>Thousands of microbial genomes shed light on interconnected biogeochemical processes in an aquifer system.</title>
        <authorList>
            <person name="Anantharaman K."/>
            <person name="Brown C.T."/>
            <person name="Hug L.A."/>
            <person name="Sharon I."/>
            <person name="Castelle C.J."/>
            <person name="Probst A.J."/>
            <person name="Thomas B.C."/>
            <person name="Singh A."/>
            <person name="Wilkins M.J."/>
            <person name="Karaoz U."/>
            <person name="Brodie E.L."/>
            <person name="Williams K.H."/>
            <person name="Hubbard S.S."/>
            <person name="Banfield J.F."/>
        </authorList>
    </citation>
    <scope>NUCLEOTIDE SEQUENCE [LARGE SCALE GENOMIC DNA]</scope>
</reference>
<dbReference type="Proteomes" id="UP000178104">
    <property type="component" value="Unassembled WGS sequence"/>
</dbReference>
<comment type="caution">
    <text evidence="1">The sequence shown here is derived from an EMBL/GenBank/DDBJ whole genome shotgun (WGS) entry which is preliminary data.</text>
</comment>
<evidence type="ECO:0000313" key="2">
    <source>
        <dbReference type="Proteomes" id="UP000178104"/>
    </source>
</evidence>
<name>A0A1F6XLM4_9BACT</name>
<dbReference type="AlphaFoldDB" id="A0A1F6XLM4"/>
<accession>A0A1F6XLM4</accession>
<sequence length="71" mass="7933">MWGASDEQSGDYNPPKRAWCITCQNVVKIVQVDLDPLLNPNGRTDCFKCAHCGEIRGLMVGREGRPVGWGW</sequence>
<proteinExistence type="predicted"/>
<protein>
    <submittedName>
        <fullName evidence="1">Uncharacterized protein</fullName>
    </submittedName>
</protein>
<dbReference type="STRING" id="1801780.A2917_01435"/>